<dbReference type="Proteomes" id="UP000237310">
    <property type="component" value="Unassembled WGS sequence"/>
</dbReference>
<accession>A0A2S5ABS4</accession>
<evidence type="ECO:0000313" key="3">
    <source>
        <dbReference type="EMBL" id="POY39739.1"/>
    </source>
</evidence>
<evidence type="ECO:0000259" key="2">
    <source>
        <dbReference type="Pfam" id="PF18962"/>
    </source>
</evidence>
<keyword evidence="1" id="KW-0732">Signal</keyword>
<dbReference type="RefSeq" id="WP_103805628.1">
    <property type="nucleotide sequence ID" value="NZ_PQVG01000004.1"/>
</dbReference>
<keyword evidence="4" id="KW-1185">Reference proteome</keyword>
<dbReference type="EMBL" id="PQVG01000004">
    <property type="protein sequence ID" value="POY39739.1"/>
    <property type="molecule type" value="Genomic_DNA"/>
</dbReference>
<dbReference type="Pfam" id="PF18962">
    <property type="entry name" value="Por_Secre_tail"/>
    <property type="match status" value="1"/>
</dbReference>
<dbReference type="NCBIfam" id="TIGR04183">
    <property type="entry name" value="Por_Secre_tail"/>
    <property type="match status" value="1"/>
</dbReference>
<gene>
    <name evidence="3" type="ORF">C3L50_07875</name>
</gene>
<comment type="caution">
    <text evidence="3">The sequence shown here is derived from an EMBL/GenBank/DDBJ whole genome shotgun (WGS) entry which is preliminary data.</text>
</comment>
<evidence type="ECO:0000256" key="1">
    <source>
        <dbReference type="ARBA" id="ARBA00022729"/>
    </source>
</evidence>
<dbReference type="AlphaFoldDB" id="A0A2S5ABS4"/>
<evidence type="ECO:0000313" key="4">
    <source>
        <dbReference type="Proteomes" id="UP000237310"/>
    </source>
</evidence>
<name>A0A2S5ABS4_9FLAO</name>
<protein>
    <recommendedName>
        <fullName evidence="2">Secretion system C-terminal sorting domain-containing protein</fullName>
    </recommendedName>
</protein>
<reference evidence="3 4" key="1">
    <citation type="submission" date="2018-01" db="EMBL/GenBank/DDBJ databases">
        <authorList>
            <person name="Gaut B.S."/>
            <person name="Morton B.R."/>
            <person name="Clegg M.T."/>
            <person name="Duvall M.R."/>
        </authorList>
    </citation>
    <scope>NUCLEOTIDE SEQUENCE [LARGE SCALE GENOMIC DNA]</scope>
    <source>
        <strain evidence="3 4">HR-AY</strain>
    </source>
</reference>
<sequence>MYIRCKDANNKWSLPMRKVMYIHPNLNASSPITNAEYYFDTDPGFGSANAITINAGNTLTLANYNIATQNLPEGIHFLYIRCKDANNKWSLPMRKVMYIHPNLNASSPITNAEYYFDTDPGVGLANAISLTAGTTVNQSFDVVTNGLAVGNHNLFVRVKNQDGVWSVISKKVFTLTSPLSVSENMYFEAQAFPNPTTGFVTIQLPQNESIRKIEIIDMLGKIVVSQNSSSNTIDLETLHSGIYFIKAFADEKVFLKKIIKQ</sequence>
<dbReference type="OrthoDB" id="1081439at2"/>
<feature type="domain" description="Secretion system C-terminal sorting" evidence="2">
    <location>
        <begin position="192"/>
        <end position="259"/>
    </location>
</feature>
<proteinExistence type="predicted"/>
<organism evidence="3 4">
    <name type="scientific">Flavobacterium alvei</name>
    <dbReference type="NCBI Taxonomy" id="2080416"/>
    <lineage>
        <taxon>Bacteria</taxon>
        <taxon>Pseudomonadati</taxon>
        <taxon>Bacteroidota</taxon>
        <taxon>Flavobacteriia</taxon>
        <taxon>Flavobacteriales</taxon>
        <taxon>Flavobacteriaceae</taxon>
        <taxon>Flavobacterium</taxon>
    </lineage>
</organism>
<dbReference type="InterPro" id="IPR026444">
    <property type="entry name" value="Secre_tail"/>
</dbReference>